<name>A0A2H0TQD7_9BACT</name>
<comment type="caution">
    <text evidence="1">The sequence shown here is derived from an EMBL/GenBank/DDBJ whole genome shotgun (WGS) entry which is preliminary data.</text>
</comment>
<sequence>MGKFKKGLFLGGLIGAGLTWMSTTKKGREVRDEILDKAAEVYEDLKKKVMASEQYKKMTKSQFVSMVRDTVDKYAAKNGLADNVKTMMVKLVSAQWDRLRKEIAEKK</sequence>
<dbReference type="EMBL" id="PFCB01000022">
    <property type="protein sequence ID" value="PIR74368.1"/>
    <property type="molecule type" value="Genomic_DNA"/>
</dbReference>
<reference evidence="2" key="1">
    <citation type="submission" date="2017-09" db="EMBL/GenBank/DDBJ databases">
        <title>Depth-based differentiation of microbial function through sediment-hosted aquifers and enrichment of novel symbionts in the deep terrestrial subsurface.</title>
        <authorList>
            <person name="Probst A.J."/>
            <person name="Ladd B."/>
            <person name="Jarett J.K."/>
            <person name="Geller-Mcgrath D.E."/>
            <person name="Sieber C.M.K."/>
            <person name="Emerson J.B."/>
            <person name="Anantharaman K."/>
            <person name="Thomas B.C."/>
            <person name="Malmstrom R."/>
            <person name="Stieglmeier M."/>
            <person name="Klingl A."/>
            <person name="Woyke T."/>
            <person name="Ryan C.M."/>
            <person name="Banfield J.F."/>
        </authorList>
    </citation>
    <scope>NUCLEOTIDE SEQUENCE [LARGE SCALE GENOMIC DNA]</scope>
</reference>
<dbReference type="Pfam" id="PF12732">
    <property type="entry name" value="YtxH"/>
    <property type="match status" value="1"/>
</dbReference>
<dbReference type="InterPro" id="IPR024623">
    <property type="entry name" value="YtxH"/>
</dbReference>
<accession>A0A2H0TQD7</accession>
<evidence type="ECO:0000313" key="2">
    <source>
        <dbReference type="Proteomes" id="UP000230154"/>
    </source>
</evidence>
<organism evidence="1 2">
    <name type="scientific">Candidatus Magasanikbacteria bacterium CG10_big_fil_rev_8_21_14_0_10_47_10</name>
    <dbReference type="NCBI Taxonomy" id="1974652"/>
    <lineage>
        <taxon>Bacteria</taxon>
        <taxon>Candidatus Magasanikiibacteriota</taxon>
    </lineage>
</organism>
<proteinExistence type="predicted"/>
<dbReference type="Proteomes" id="UP000230154">
    <property type="component" value="Unassembled WGS sequence"/>
</dbReference>
<gene>
    <name evidence="1" type="ORF">COU35_02875</name>
</gene>
<protein>
    <recommendedName>
        <fullName evidence="3">YtxH domain-containing protein</fullName>
    </recommendedName>
</protein>
<dbReference type="AlphaFoldDB" id="A0A2H0TQD7"/>
<evidence type="ECO:0000313" key="1">
    <source>
        <dbReference type="EMBL" id="PIR74368.1"/>
    </source>
</evidence>
<evidence type="ECO:0008006" key="3">
    <source>
        <dbReference type="Google" id="ProtNLM"/>
    </source>
</evidence>